<organism evidence="3 4">
    <name type="scientific">Coemansia asiatica</name>
    <dbReference type="NCBI Taxonomy" id="1052880"/>
    <lineage>
        <taxon>Eukaryota</taxon>
        <taxon>Fungi</taxon>
        <taxon>Fungi incertae sedis</taxon>
        <taxon>Zoopagomycota</taxon>
        <taxon>Kickxellomycotina</taxon>
        <taxon>Kickxellomycetes</taxon>
        <taxon>Kickxellales</taxon>
        <taxon>Kickxellaceae</taxon>
        <taxon>Coemansia</taxon>
    </lineage>
</organism>
<evidence type="ECO:0000259" key="2">
    <source>
        <dbReference type="PROSITE" id="PS50181"/>
    </source>
</evidence>
<dbReference type="PROSITE" id="PS50181">
    <property type="entry name" value="FBOX"/>
    <property type="match status" value="1"/>
</dbReference>
<sequence>MSSTGDSENGNFDIISRLPYDLALMVARKLKTRDLHECSLVNRSWNRVFMDESIIMPLIQQMSHFDQEPIMYQTLPTGHEKEPSDRATDDEEEEEEANKKKKEQEEKGRVIENYANQQWLKNRRVLMRVLQKLLNRDHRWRRGQPTTRIYLPPVPLDGTDSDIRDEWEGSVRVVKMKCGIVAALYTEGRALRMWRLDTEYDEVKSLTDDYVATNREALEAQTKYGGPPLPPFTEENIERLLEISQSGQPRRAVPLVVRLRKPARLFDFFIMSTTLATASQDNVVDIYDYRSGQHRHTLKVRGTETIGSLHVWMDYVVVGHGTRISLWNHKTGALLEDAMATAHNAPITGVFILDNDMHLLSVDAAGFMVITDRSASSPRDDTLLDVPLYPMILAGQMGAPYMMRLLHASHLCVWGKYSLGHFELYEPGLGNLPPLSSLLMGPRDEGEQEEPGSEEVDEFEPAPAAPKPGSEDESRQVLAQLEATHHDMELMYRSMAGDRGDMFPDGHRIERHRRNKTTAEQRYHIINIDPPFEEPPEGDVICVDFRRALFLYGTAIEIFDVDRRQSGRPVGVPLGLFPVDPDPNIKLPPGPQKKQKQQASGLQEASEHEDSADNDDDAWSTEDSDMAFPETADELEEALAGWDANYGQRGEFSQYVELLRGLEGIPLRGEDRHHHYHHQDLDLDMDEQNDQQGAAQLELLSTSDINGASELGLIEAVVMRCIITLRMSMDLPMEATSGRQEMKLVEQSRQFLGKYFPEIFAACYARVEPQVLLSAAPFYIQRLHESRFGQPTINVDHRGQKTTAAQIVRDMQRVYRAAGVWVAGQWTSQESFVPQAATQLLYTSAAMDDGRVAVGCTNGYIVVTTFD</sequence>
<feature type="compositionally biased region" description="Basic and acidic residues" evidence="1">
    <location>
        <begin position="78"/>
        <end position="87"/>
    </location>
</feature>
<evidence type="ECO:0000313" key="4">
    <source>
        <dbReference type="Proteomes" id="UP001145021"/>
    </source>
</evidence>
<name>A0A9W7XE62_9FUNG</name>
<reference evidence="3" key="1">
    <citation type="submission" date="2022-07" db="EMBL/GenBank/DDBJ databases">
        <title>Phylogenomic reconstructions and comparative analyses of Kickxellomycotina fungi.</title>
        <authorList>
            <person name="Reynolds N.K."/>
            <person name="Stajich J.E."/>
            <person name="Barry K."/>
            <person name="Grigoriev I.V."/>
            <person name="Crous P."/>
            <person name="Smith M.E."/>
        </authorList>
    </citation>
    <scope>NUCLEOTIDE SEQUENCE</scope>
    <source>
        <strain evidence="3">NBRC 105413</strain>
    </source>
</reference>
<dbReference type="Pfam" id="PF12937">
    <property type="entry name" value="F-box-like"/>
    <property type="match status" value="1"/>
</dbReference>
<dbReference type="Gene3D" id="2.130.10.10">
    <property type="entry name" value="YVTN repeat-like/Quinoprotein amine dehydrogenase"/>
    <property type="match status" value="1"/>
</dbReference>
<feature type="region of interest" description="Disordered" evidence="1">
    <location>
        <begin position="436"/>
        <end position="475"/>
    </location>
</feature>
<dbReference type="SUPFAM" id="SSF81383">
    <property type="entry name" value="F-box domain"/>
    <property type="match status" value="1"/>
</dbReference>
<protein>
    <recommendedName>
        <fullName evidence="2">F-box domain-containing protein</fullName>
    </recommendedName>
</protein>
<accession>A0A9W7XE62</accession>
<dbReference type="CDD" id="cd09917">
    <property type="entry name" value="F-box_SF"/>
    <property type="match status" value="1"/>
</dbReference>
<gene>
    <name evidence="3" type="ORF">LPJ64_005578</name>
</gene>
<dbReference type="InterPro" id="IPR001810">
    <property type="entry name" value="F-box_dom"/>
</dbReference>
<dbReference type="InterPro" id="IPR015943">
    <property type="entry name" value="WD40/YVTN_repeat-like_dom_sf"/>
</dbReference>
<feature type="domain" description="F-box" evidence="2">
    <location>
        <begin position="12"/>
        <end position="58"/>
    </location>
</feature>
<feature type="compositionally biased region" description="Acidic residues" evidence="1">
    <location>
        <begin position="446"/>
        <end position="460"/>
    </location>
</feature>
<feature type="region of interest" description="Disordered" evidence="1">
    <location>
        <begin position="74"/>
        <end position="106"/>
    </location>
</feature>
<dbReference type="AlphaFoldDB" id="A0A9W7XE62"/>
<feature type="compositionally biased region" description="Acidic residues" evidence="1">
    <location>
        <begin position="612"/>
        <end position="623"/>
    </location>
</feature>
<evidence type="ECO:0000256" key="1">
    <source>
        <dbReference type="SAM" id="MobiDB-lite"/>
    </source>
</evidence>
<dbReference type="SUPFAM" id="SSF50978">
    <property type="entry name" value="WD40 repeat-like"/>
    <property type="match status" value="1"/>
</dbReference>
<comment type="caution">
    <text evidence="3">The sequence shown here is derived from an EMBL/GenBank/DDBJ whole genome shotgun (WGS) entry which is preliminary data.</text>
</comment>
<evidence type="ECO:0000313" key="3">
    <source>
        <dbReference type="EMBL" id="KAJ1642590.1"/>
    </source>
</evidence>
<dbReference type="Proteomes" id="UP001145021">
    <property type="component" value="Unassembled WGS sequence"/>
</dbReference>
<dbReference type="Gene3D" id="1.20.1280.50">
    <property type="match status" value="1"/>
</dbReference>
<dbReference type="InterPro" id="IPR036322">
    <property type="entry name" value="WD40_repeat_dom_sf"/>
</dbReference>
<dbReference type="InterPro" id="IPR036047">
    <property type="entry name" value="F-box-like_dom_sf"/>
</dbReference>
<feature type="region of interest" description="Disordered" evidence="1">
    <location>
        <begin position="572"/>
        <end position="623"/>
    </location>
</feature>
<proteinExistence type="predicted"/>
<keyword evidence="4" id="KW-1185">Reference proteome</keyword>
<dbReference type="EMBL" id="JANBOH010000372">
    <property type="protein sequence ID" value="KAJ1642590.1"/>
    <property type="molecule type" value="Genomic_DNA"/>
</dbReference>